<dbReference type="PROSITE" id="PS50119">
    <property type="entry name" value="ZF_BBOX"/>
    <property type="match status" value="1"/>
</dbReference>
<feature type="domain" description="B box-type" evidence="2">
    <location>
        <begin position="16"/>
        <end position="61"/>
    </location>
</feature>
<sequence length="137" mass="15913">MATFSESTVGKDKDLADLRYCSDCQKLKIKQRAKCYCETCVKFYCAKCVNKHSRKRGFKKHVTYGTEDKKMWPFPDRDRLAEFLQKCGLHENKDLEMFCNERQYVEVSVHGDPADHVTSGTALYKYSMSGTLLNKFI</sequence>
<evidence type="ECO:0000313" key="3">
    <source>
        <dbReference type="EMBL" id="KAH3720714.1"/>
    </source>
</evidence>
<dbReference type="EMBL" id="JAIWYP010000013">
    <property type="protein sequence ID" value="KAH3720714.1"/>
    <property type="molecule type" value="Genomic_DNA"/>
</dbReference>
<keyword evidence="1" id="KW-0863">Zinc-finger</keyword>
<dbReference type="Proteomes" id="UP000828390">
    <property type="component" value="Unassembled WGS sequence"/>
</dbReference>
<dbReference type="GO" id="GO:0008270">
    <property type="term" value="F:zinc ion binding"/>
    <property type="evidence" value="ECO:0007669"/>
    <property type="project" value="UniProtKB-KW"/>
</dbReference>
<proteinExistence type="predicted"/>
<evidence type="ECO:0000259" key="2">
    <source>
        <dbReference type="PROSITE" id="PS50119"/>
    </source>
</evidence>
<keyword evidence="4" id="KW-1185">Reference proteome</keyword>
<keyword evidence="1" id="KW-0862">Zinc</keyword>
<organism evidence="3 4">
    <name type="scientific">Dreissena polymorpha</name>
    <name type="common">Zebra mussel</name>
    <name type="synonym">Mytilus polymorpha</name>
    <dbReference type="NCBI Taxonomy" id="45954"/>
    <lineage>
        <taxon>Eukaryota</taxon>
        <taxon>Metazoa</taxon>
        <taxon>Spiralia</taxon>
        <taxon>Lophotrochozoa</taxon>
        <taxon>Mollusca</taxon>
        <taxon>Bivalvia</taxon>
        <taxon>Autobranchia</taxon>
        <taxon>Heteroconchia</taxon>
        <taxon>Euheterodonta</taxon>
        <taxon>Imparidentia</taxon>
        <taxon>Neoheterodontei</taxon>
        <taxon>Myida</taxon>
        <taxon>Dreissenoidea</taxon>
        <taxon>Dreissenidae</taxon>
        <taxon>Dreissena</taxon>
    </lineage>
</organism>
<dbReference type="AlphaFoldDB" id="A0A9D4CBP5"/>
<protein>
    <recommendedName>
        <fullName evidence="2">B box-type domain-containing protein</fullName>
    </recommendedName>
</protein>
<evidence type="ECO:0000313" key="4">
    <source>
        <dbReference type="Proteomes" id="UP000828390"/>
    </source>
</evidence>
<evidence type="ECO:0000256" key="1">
    <source>
        <dbReference type="PROSITE-ProRule" id="PRU00024"/>
    </source>
</evidence>
<accession>A0A9D4CBP5</accession>
<dbReference type="CDD" id="cd19757">
    <property type="entry name" value="Bbox1"/>
    <property type="match status" value="1"/>
</dbReference>
<dbReference type="Gene3D" id="3.30.160.60">
    <property type="entry name" value="Classic Zinc Finger"/>
    <property type="match status" value="1"/>
</dbReference>
<keyword evidence="1" id="KW-0479">Metal-binding</keyword>
<gene>
    <name evidence="3" type="ORF">DPMN_063618</name>
</gene>
<reference evidence="3" key="1">
    <citation type="journal article" date="2019" name="bioRxiv">
        <title>The Genome of the Zebra Mussel, Dreissena polymorpha: A Resource for Invasive Species Research.</title>
        <authorList>
            <person name="McCartney M.A."/>
            <person name="Auch B."/>
            <person name="Kono T."/>
            <person name="Mallez S."/>
            <person name="Zhang Y."/>
            <person name="Obille A."/>
            <person name="Becker A."/>
            <person name="Abrahante J.E."/>
            <person name="Garbe J."/>
            <person name="Badalamenti J.P."/>
            <person name="Herman A."/>
            <person name="Mangelson H."/>
            <person name="Liachko I."/>
            <person name="Sullivan S."/>
            <person name="Sone E.D."/>
            <person name="Koren S."/>
            <person name="Silverstein K.A.T."/>
            <person name="Beckman K.B."/>
            <person name="Gohl D.M."/>
        </authorList>
    </citation>
    <scope>NUCLEOTIDE SEQUENCE</scope>
    <source>
        <strain evidence="3">Duluth1</strain>
        <tissue evidence="3">Whole animal</tissue>
    </source>
</reference>
<reference evidence="3" key="2">
    <citation type="submission" date="2020-11" db="EMBL/GenBank/DDBJ databases">
        <authorList>
            <person name="McCartney M.A."/>
            <person name="Auch B."/>
            <person name="Kono T."/>
            <person name="Mallez S."/>
            <person name="Becker A."/>
            <person name="Gohl D.M."/>
            <person name="Silverstein K.A.T."/>
            <person name="Koren S."/>
            <person name="Bechman K.B."/>
            <person name="Herman A."/>
            <person name="Abrahante J.E."/>
            <person name="Garbe J."/>
        </authorList>
    </citation>
    <scope>NUCLEOTIDE SEQUENCE</scope>
    <source>
        <strain evidence="3">Duluth1</strain>
        <tissue evidence="3">Whole animal</tissue>
    </source>
</reference>
<comment type="caution">
    <text evidence="3">The sequence shown here is derived from an EMBL/GenBank/DDBJ whole genome shotgun (WGS) entry which is preliminary data.</text>
</comment>
<dbReference type="InterPro" id="IPR000315">
    <property type="entry name" value="Znf_B-box"/>
</dbReference>
<name>A0A9D4CBP5_DREPO</name>